<sequence length="119" mass="13446">MQYADGTLPQEEHEEVKKAIEADPKLKELYNSFQETGDLLFKLGKEIKSQPLPSSLQDKLNTINEWKEKSSEAKKPFIFFKIPKIAYAGVAAVFAFILYSVFQTTVPLVVHNINDGSIL</sequence>
<keyword evidence="1" id="KW-0812">Transmembrane</keyword>
<evidence type="ECO:0000313" key="2">
    <source>
        <dbReference type="EMBL" id="SVC06472.1"/>
    </source>
</evidence>
<accession>A0A382J4X4</accession>
<organism evidence="2">
    <name type="scientific">marine metagenome</name>
    <dbReference type="NCBI Taxonomy" id="408172"/>
    <lineage>
        <taxon>unclassified sequences</taxon>
        <taxon>metagenomes</taxon>
        <taxon>ecological metagenomes</taxon>
    </lineage>
</organism>
<keyword evidence="1" id="KW-1133">Transmembrane helix</keyword>
<name>A0A382J4X4_9ZZZZ</name>
<feature type="non-terminal residue" evidence="2">
    <location>
        <position position="119"/>
    </location>
</feature>
<feature type="transmembrane region" description="Helical" evidence="1">
    <location>
        <begin position="85"/>
        <end position="102"/>
    </location>
</feature>
<proteinExistence type="predicted"/>
<keyword evidence="1" id="KW-0472">Membrane</keyword>
<dbReference type="AlphaFoldDB" id="A0A382J4X4"/>
<evidence type="ECO:0000256" key="1">
    <source>
        <dbReference type="SAM" id="Phobius"/>
    </source>
</evidence>
<protein>
    <submittedName>
        <fullName evidence="2">Uncharacterized protein</fullName>
    </submittedName>
</protein>
<reference evidence="2" key="1">
    <citation type="submission" date="2018-05" db="EMBL/GenBank/DDBJ databases">
        <authorList>
            <person name="Lanie J.A."/>
            <person name="Ng W.-L."/>
            <person name="Kazmierczak K.M."/>
            <person name="Andrzejewski T.M."/>
            <person name="Davidsen T.M."/>
            <person name="Wayne K.J."/>
            <person name="Tettelin H."/>
            <person name="Glass J.I."/>
            <person name="Rusch D."/>
            <person name="Podicherti R."/>
            <person name="Tsui H.-C.T."/>
            <person name="Winkler M.E."/>
        </authorList>
    </citation>
    <scope>NUCLEOTIDE SEQUENCE</scope>
</reference>
<dbReference type="EMBL" id="UINC01071516">
    <property type="protein sequence ID" value="SVC06472.1"/>
    <property type="molecule type" value="Genomic_DNA"/>
</dbReference>
<gene>
    <name evidence="2" type="ORF">METZ01_LOCUS259326</name>
</gene>